<dbReference type="Gene3D" id="1.10.510.10">
    <property type="entry name" value="Transferase(Phosphotransferase) domain 1"/>
    <property type="match status" value="1"/>
</dbReference>
<feature type="region of interest" description="Disordered" evidence="15">
    <location>
        <begin position="1607"/>
        <end position="1626"/>
    </location>
</feature>
<dbReference type="GO" id="GO:0140693">
    <property type="term" value="F:molecular condensate scaffold activity"/>
    <property type="evidence" value="ECO:0007669"/>
    <property type="project" value="UniProtKB-ARBA"/>
</dbReference>
<dbReference type="InterPro" id="IPR000719">
    <property type="entry name" value="Prot_kinase_dom"/>
</dbReference>
<feature type="compositionally biased region" description="Low complexity" evidence="15">
    <location>
        <begin position="274"/>
        <end position="283"/>
    </location>
</feature>
<feature type="compositionally biased region" description="Polar residues" evidence="15">
    <location>
        <begin position="1790"/>
        <end position="1802"/>
    </location>
</feature>
<dbReference type="SMART" id="SM00220">
    <property type="entry name" value="S_TKc"/>
    <property type="match status" value="1"/>
</dbReference>
<protein>
    <recommendedName>
        <fullName evidence="3">non-specific serine/threonine protein kinase</fullName>
        <ecNumber evidence="3">2.7.11.1</ecNumber>
    </recommendedName>
</protein>
<dbReference type="Pfam" id="PF12202">
    <property type="entry name" value="OSR1_C"/>
    <property type="match status" value="1"/>
</dbReference>
<keyword evidence="5" id="KW-0963">Cytoplasm</keyword>
<comment type="caution">
    <text evidence="17">The sequence shown here is derived from an EMBL/GenBank/DDBJ whole genome shotgun (WGS) entry which is preliminary data.</text>
</comment>
<dbReference type="InterPro" id="IPR011009">
    <property type="entry name" value="Kinase-like_dom_sf"/>
</dbReference>
<evidence type="ECO:0000259" key="16">
    <source>
        <dbReference type="PROSITE" id="PS50011"/>
    </source>
</evidence>
<feature type="compositionally biased region" description="Polar residues" evidence="15">
    <location>
        <begin position="1668"/>
        <end position="1679"/>
    </location>
</feature>
<feature type="region of interest" description="Disordered" evidence="15">
    <location>
        <begin position="1197"/>
        <end position="1223"/>
    </location>
</feature>
<feature type="compositionally biased region" description="Basic residues" evidence="15">
    <location>
        <begin position="1355"/>
        <end position="1366"/>
    </location>
</feature>
<proteinExistence type="inferred from homology"/>
<feature type="compositionally biased region" description="Polar residues" evidence="15">
    <location>
        <begin position="102"/>
        <end position="111"/>
    </location>
</feature>
<dbReference type="GO" id="GO:0006884">
    <property type="term" value="P:cell volume homeostasis"/>
    <property type="evidence" value="ECO:0007669"/>
    <property type="project" value="UniProtKB-ARBA"/>
</dbReference>
<dbReference type="EMBL" id="CAXIEN010000136">
    <property type="protein sequence ID" value="CAL1280791.1"/>
    <property type="molecule type" value="Genomic_DNA"/>
</dbReference>
<dbReference type="InterPro" id="IPR008271">
    <property type="entry name" value="Ser/Thr_kinase_AS"/>
</dbReference>
<feature type="compositionally biased region" description="Polar residues" evidence="15">
    <location>
        <begin position="1214"/>
        <end position="1223"/>
    </location>
</feature>
<reference evidence="17 18" key="1">
    <citation type="submission" date="2024-04" db="EMBL/GenBank/DDBJ databases">
        <authorList>
            <person name="Rising A."/>
            <person name="Reimegard J."/>
            <person name="Sonavane S."/>
            <person name="Akerstrom W."/>
            <person name="Nylinder S."/>
            <person name="Hedman E."/>
            <person name="Kallberg Y."/>
        </authorList>
    </citation>
    <scope>NUCLEOTIDE SEQUENCE [LARGE SCALE GENOMIC DNA]</scope>
</reference>
<accession>A0AAV2AB05</accession>
<dbReference type="Gene3D" id="3.10.20.90">
    <property type="entry name" value="Phosphatidylinositol 3-kinase Catalytic Subunit, Chain A, domain 1"/>
    <property type="match status" value="2"/>
</dbReference>
<dbReference type="GO" id="GO:0005524">
    <property type="term" value="F:ATP binding"/>
    <property type="evidence" value="ECO:0007669"/>
    <property type="project" value="UniProtKB-KW"/>
</dbReference>
<dbReference type="SUPFAM" id="SSF56112">
    <property type="entry name" value="Protein kinase-like (PK-like)"/>
    <property type="match status" value="1"/>
</dbReference>
<gene>
    <name evidence="17" type="ORF">LARSCL_LOCUS11193</name>
</gene>
<comment type="cofactor">
    <cofactor evidence="1">
        <name>Mg(2+)</name>
        <dbReference type="ChEBI" id="CHEBI:18420"/>
    </cofactor>
</comment>
<evidence type="ECO:0000256" key="4">
    <source>
        <dbReference type="ARBA" id="ARBA00022473"/>
    </source>
</evidence>
<dbReference type="GO" id="GO:0004674">
    <property type="term" value="F:protein serine/threonine kinase activity"/>
    <property type="evidence" value="ECO:0007669"/>
    <property type="project" value="UniProtKB-KW"/>
</dbReference>
<evidence type="ECO:0000256" key="12">
    <source>
        <dbReference type="ARBA" id="ARBA00047899"/>
    </source>
</evidence>
<feature type="compositionally biased region" description="Basic and acidic residues" evidence="15">
    <location>
        <begin position="259"/>
        <end position="273"/>
    </location>
</feature>
<feature type="compositionally biased region" description="Basic and acidic residues" evidence="15">
    <location>
        <begin position="239"/>
        <end position="252"/>
    </location>
</feature>
<keyword evidence="6" id="KW-0723">Serine/threonine-protein kinase</keyword>
<feature type="compositionally biased region" description="Polar residues" evidence="15">
    <location>
        <begin position="1479"/>
        <end position="1492"/>
    </location>
</feature>
<keyword evidence="8" id="KW-0547">Nucleotide-binding</keyword>
<organism evidence="17 18">
    <name type="scientific">Larinioides sclopetarius</name>
    <dbReference type="NCBI Taxonomy" id="280406"/>
    <lineage>
        <taxon>Eukaryota</taxon>
        <taxon>Metazoa</taxon>
        <taxon>Ecdysozoa</taxon>
        <taxon>Arthropoda</taxon>
        <taxon>Chelicerata</taxon>
        <taxon>Arachnida</taxon>
        <taxon>Araneae</taxon>
        <taxon>Araneomorphae</taxon>
        <taxon>Entelegynae</taxon>
        <taxon>Araneoidea</taxon>
        <taxon>Araneidae</taxon>
        <taxon>Larinioides</taxon>
    </lineage>
</organism>
<feature type="region of interest" description="Disordered" evidence="15">
    <location>
        <begin position="1652"/>
        <end position="1687"/>
    </location>
</feature>
<feature type="domain" description="Protein kinase" evidence="16">
    <location>
        <begin position="356"/>
        <end position="614"/>
    </location>
</feature>
<feature type="compositionally biased region" description="Polar residues" evidence="15">
    <location>
        <begin position="1267"/>
        <end position="1303"/>
    </location>
</feature>
<dbReference type="FunFam" id="3.30.200.20:FF:001054">
    <property type="entry name" value="Serine/threonine-protein kinase WNK1"/>
    <property type="match status" value="1"/>
</dbReference>
<dbReference type="InterPro" id="IPR056865">
    <property type="entry name" value="CCTL2_WNK"/>
</dbReference>
<dbReference type="PROSITE" id="PS50011">
    <property type="entry name" value="PROTEIN_KINASE_DOM"/>
    <property type="match status" value="1"/>
</dbReference>
<feature type="region of interest" description="Disordered" evidence="15">
    <location>
        <begin position="1060"/>
        <end position="1085"/>
    </location>
</feature>
<evidence type="ECO:0000256" key="14">
    <source>
        <dbReference type="ARBA" id="ARBA00061662"/>
    </source>
</evidence>
<feature type="compositionally biased region" description="Low complexity" evidence="15">
    <location>
        <begin position="38"/>
        <end position="50"/>
    </location>
</feature>
<dbReference type="FunFam" id="1.10.510.10:FF:000006">
    <property type="entry name" value="Serine/threonine-protein kinase WNK1 isoform 2"/>
    <property type="match status" value="1"/>
</dbReference>
<comment type="similarity">
    <text evidence="14">Belongs to the protein kinase superfamily. Ser/Thr protein kinase family. WNK subfamily.</text>
</comment>
<evidence type="ECO:0000313" key="18">
    <source>
        <dbReference type="Proteomes" id="UP001497382"/>
    </source>
</evidence>
<dbReference type="Pfam" id="PF24889">
    <property type="entry name" value="CCTL2_WNK"/>
    <property type="match status" value="1"/>
</dbReference>
<feature type="region of interest" description="Disordered" evidence="15">
    <location>
        <begin position="1320"/>
        <end position="1368"/>
    </location>
</feature>
<comment type="catalytic activity">
    <reaction evidence="12">
        <text>L-threonyl-[protein] + ATP = O-phospho-L-threonyl-[protein] + ADP + H(+)</text>
        <dbReference type="Rhea" id="RHEA:46608"/>
        <dbReference type="Rhea" id="RHEA-COMP:11060"/>
        <dbReference type="Rhea" id="RHEA-COMP:11605"/>
        <dbReference type="ChEBI" id="CHEBI:15378"/>
        <dbReference type="ChEBI" id="CHEBI:30013"/>
        <dbReference type="ChEBI" id="CHEBI:30616"/>
        <dbReference type="ChEBI" id="CHEBI:61977"/>
        <dbReference type="ChEBI" id="CHEBI:456216"/>
        <dbReference type="EC" id="2.7.11.1"/>
    </reaction>
</comment>
<dbReference type="InterPro" id="IPR024678">
    <property type="entry name" value="Kinase_OSR1/WNK_CCT"/>
</dbReference>
<dbReference type="PROSITE" id="PS00108">
    <property type="entry name" value="PROTEIN_KINASE_ST"/>
    <property type="match status" value="1"/>
</dbReference>
<evidence type="ECO:0000256" key="2">
    <source>
        <dbReference type="ARBA" id="ARBA00004496"/>
    </source>
</evidence>
<name>A0AAV2AB05_9ARAC</name>
<feature type="region of interest" description="Disordered" evidence="15">
    <location>
        <begin position="1"/>
        <end position="330"/>
    </location>
</feature>
<feature type="compositionally biased region" description="Basic and acidic residues" evidence="15">
    <location>
        <begin position="189"/>
        <end position="213"/>
    </location>
</feature>
<feature type="compositionally biased region" description="Low complexity" evidence="15">
    <location>
        <begin position="1063"/>
        <end position="1085"/>
    </location>
</feature>
<evidence type="ECO:0000256" key="3">
    <source>
        <dbReference type="ARBA" id="ARBA00012513"/>
    </source>
</evidence>
<feature type="compositionally biased region" description="Low complexity" evidence="15">
    <location>
        <begin position="1803"/>
        <end position="1814"/>
    </location>
</feature>
<keyword evidence="7" id="KW-0808">Transferase</keyword>
<dbReference type="EC" id="2.7.11.1" evidence="3"/>
<evidence type="ECO:0000256" key="6">
    <source>
        <dbReference type="ARBA" id="ARBA00022527"/>
    </source>
</evidence>
<dbReference type="InterPro" id="IPR050588">
    <property type="entry name" value="WNK_Ser-Thr_kinase"/>
</dbReference>
<evidence type="ECO:0000256" key="15">
    <source>
        <dbReference type="SAM" id="MobiDB-lite"/>
    </source>
</evidence>
<evidence type="ECO:0000256" key="7">
    <source>
        <dbReference type="ARBA" id="ARBA00022679"/>
    </source>
</evidence>
<feature type="compositionally biased region" description="Basic residues" evidence="15">
    <location>
        <begin position="131"/>
        <end position="140"/>
    </location>
</feature>
<keyword evidence="18" id="KW-1185">Reference proteome</keyword>
<keyword evidence="10" id="KW-0067">ATP-binding</keyword>
<dbReference type="CDD" id="cd13983">
    <property type="entry name" value="STKc_WNK"/>
    <property type="match status" value="1"/>
</dbReference>
<keyword evidence="4" id="KW-0217">Developmental protein</keyword>
<sequence length="2590" mass="284258">MSRQRTASANEQFQNIDSPSPTHKRRTGHNENRITPPSTVRRSATASTTAQKSSGRRRHSPPHRPANPPPAGKLERSVSNASDISTTKQLRQTRSPERHTKVLSSHHTTCFSPGGGRHTRASSTASPVVSHRSKASRRPIVRVSSADLSDGGNNVDPLTNPKRASVPMSSKLPGSIVARKTASPARSVSEPHDVCAGIGHRESSPPDKPKDDDSSSEASPPFRKLSPRYNIRLMLTNTPKDEENSKVCDKEPLATAMTRESDKENVTRLDDKSAISSPVSPSSENERTLMRSPSAKSPLGTEDDPAVGQSVEASKPDSDGSTHDSKPVDATKTVVAEVREDEAEKAQATSPDGRFLKFEEEIGRGSFKTVYKGLDTLTGVAVAWCELQERLNKNERQRFREEAEMLKGLQNPNIVRFYDYWEMDLPPKGKYLVLITELMTSGTLKTYLKRFKKINTKVIKSWCRQILKGLHFLHSRQPPIIHRDLKCDNIFITGTTGAVKIGDLGLATLKNRSFAKSVIGTPEFMAPEMYEENYNESVDVYAFGMCILEMATSEYPYSECTGPAQIYKKVTNGILPQNFKKVEQPELREIISLCISSSKEDRPTVKDLLMHEFFQEDVGLKVEFVNKEDSIQSTSSKVELWLRLLDAKKRKEKHKENEAIQFEFDIENDNCDEVAQAMAKNNIILDEDIRTVATLIRNQISYLTRERTRYQNKLAQQEQNLNRPQQLTPQVQSSSIQNQQPIQQVQIPVSHQYQTISTQQSEQMNAQQKINQEMYHQQIYQSQMQQMQLHLNQQMNPVSQQSQLPSQGFETSDYQMHQLHMQVSQLQDVSGQTGQIQQHQNQQMLSQHGQMQNQQLSMASHVLPPNMSVFTSASQLQNQLLHSQQLQGGNQAVCSQYQAANQPYSQYQHVPAQNLPTQTSTGRFINQVQSTNVQTTLPDGSILSPEQFQNQTQPQPSHFVQPVNGSVPVTNQYPIKCQQLPLQNLASSSLISNQQSSPVISSQHNFGPPGQGVATVCTSQQNQIQPHVQSPQKVMSSQPIQTSIPNISSTQVISNNQTPVFNQQTQPPQSPQKTMSPQQNHPPNLPLQYHVQSGTDTNQIQNVNLPNNSPILPQQMQIAQSPVVSQQFQEAMPTHGTSQLPNFQEPQQAYIQHQISAPGISVPIKQINQEEIYVDQEFFEKGACNQLIQDSLSRQASLDSDGVSGTPDEKNLPPSMTTSLTSESFSADITLESSQLHSGGHQANVVPSSSDQTGAKVYLQAAAPPSNVESQAVPQRQDQGNTQIPNSQCGAQPLQDPNFSNARISGKPLENALHILQSESNSATPISDDSKIASIPSAENGQDAEHVSDSAKHQKTEKKKVKRRRTQDRTPKLTVISVEDTMVECQLESTKGKTVTFKFDYTDTSPEEIANKLVITNLLAENHAEIFTDFIQEVIRQLKENPDKIPVIQCIEAISGTCSPPTLRRQTLRDHLDLEKNLSMDSQDSSLPSTPQDYEKDWSPKKQGSPSKLVKPCLPSESVPVSATVSEKQAVQSASEAKGNEAHQKVDSAPLSKQPAKIQMNTSAGSPEVSVGSSDVFSSQKTDLQPTENQSVLPGSQSITDQAKRIQDFSSSSSGGSTQHSQQQRAIVPDLSSLQLKLAQLTFTGSSIASDTGLSSSNVQPLQSSSQTIAPSSGSSVTTKSKDMEQNNPETSVAMTTMQMQMTCAHTSSIVTPVALPLASAHSQGSKASLAPSENISARRHTVATNIEGLKLELQKIHTPSVPSVNLKSNIEQGLQAIFSISSTAQTVTTPAHSNSYNHTHQLSTSTPSLNTPTEPCVSVTKSPEIVPHPLPNICNQQNDSVNHKSETLEVPPTCSVSRFKVTPVLETPTIQSALISDPVHSVSIPVATPSELNVKKQGRFHITRVADETSGKLVQSSSNEDLCKKGTVCISNTASEQTQINVPAAKLLSQEQQTVPGYNTQTLTLQHSSSNPTLMSSVLEATVPHSQTFATNFTRSISDIGVADEQTTKLGAVDCSISHNRPNFSTHLPVQNPNAAHALISNAPNTDYNIKLSDINNPDISNFVHSDNMKAFPNVPERSNLCEPEIVNKHLLLAEKINPAVTSIYNEFENKEVPVSDNLSIANQSLIVSGYGIISSSQYSALPSSTLSSSLSTASSDICKMPLNGFQTPINAMDTQKGIQSHPVSGTLGNVSYSGVSPSPVMNPHIILSGSETINKVHEMSHFTAPSHQMIQLQPPYLKDANANPLYCTYNAEDGKHPQISQHEEENKNFEILECNDEYLKVILERQEQERQELSRRHQQELQSYKMHHLRTHYGGKCCFHSKSPQIAVASSQTGNDTYSSYGTSLHHSKEQVASDCAIGLTANQNMHLNAGIVGCEMDQKAFLRPADMQQQAKISLPIGETLQAANKIVNKQSEFGVSANISQPDIKDTVSHQHTRDSSQQLLSSGVLAMNSLPVGQHCVDLSTADISDPSLTKFNMPQLHVHDVHTNRNMAALTKKPVVQIPLEVAPHSSPQTVRRIINATSAINVNPAFHHVSPLLSTSTSVSQLNSENETYNGHSHVLNVSLPCSQNSDVIVSSPSKPFLPQPDS</sequence>
<dbReference type="GO" id="GO:0140694">
    <property type="term" value="P:membraneless organelle assembly"/>
    <property type="evidence" value="ECO:0007669"/>
    <property type="project" value="UniProtKB-ARBA"/>
</dbReference>
<feature type="compositionally biased region" description="Basic and acidic residues" evidence="15">
    <location>
        <begin position="314"/>
        <end position="329"/>
    </location>
</feature>
<feature type="compositionally biased region" description="Polar residues" evidence="15">
    <location>
        <begin position="1519"/>
        <end position="1535"/>
    </location>
</feature>
<comment type="subcellular location">
    <subcellularLocation>
        <location evidence="2">Cytoplasm</location>
    </subcellularLocation>
</comment>
<feature type="compositionally biased region" description="Low complexity" evidence="15">
    <location>
        <begin position="1610"/>
        <end position="1624"/>
    </location>
</feature>
<feature type="compositionally biased region" description="Basic and acidic residues" evidence="15">
    <location>
        <begin position="1343"/>
        <end position="1354"/>
    </location>
</feature>
<dbReference type="PANTHER" id="PTHR13902">
    <property type="entry name" value="SERINE/THREONINE-PROTEIN KINASE WNK WITH NO LYSINE -RELATED"/>
    <property type="match status" value="1"/>
</dbReference>
<evidence type="ECO:0000256" key="9">
    <source>
        <dbReference type="ARBA" id="ARBA00022777"/>
    </source>
</evidence>
<feature type="region of interest" description="Disordered" evidence="15">
    <location>
        <begin position="1790"/>
        <end position="1816"/>
    </location>
</feature>
<dbReference type="Gene3D" id="3.30.200.20">
    <property type="entry name" value="Phosphorylase Kinase, domain 1"/>
    <property type="match status" value="1"/>
</dbReference>
<feature type="compositionally biased region" description="Polar residues" evidence="15">
    <location>
        <begin position="77"/>
        <end position="93"/>
    </location>
</feature>
<comment type="catalytic activity">
    <reaction evidence="13">
        <text>L-seryl-[protein] + ATP = O-phospho-L-seryl-[protein] + ADP + H(+)</text>
        <dbReference type="Rhea" id="RHEA:17989"/>
        <dbReference type="Rhea" id="RHEA-COMP:9863"/>
        <dbReference type="Rhea" id="RHEA-COMP:11604"/>
        <dbReference type="ChEBI" id="CHEBI:15378"/>
        <dbReference type="ChEBI" id="CHEBI:29999"/>
        <dbReference type="ChEBI" id="CHEBI:30616"/>
        <dbReference type="ChEBI" id="CHEBI:83421"/>
        <dbReference type="ChEBI" id="CHEBI:456216"/>
        <dbReference type="EC" id="2.7.11.1"/>
    </reaction>
</comment>
<feature type="region of interest" description="Disordered" evidence="15">
    <location>
        <begin position="1262"/>
        <end position="1304"/>
    </location>
</feature>
<dbReference type="Proteomes" id="UP001497382">
    <property type="component" value="Unassembled WGS sequence"/>
</dbReference>
<evidence type="ECO:0000256" key="8">
    <source>
        <dbReference type="ARBA" id="ARBA00022741"/>
    </source>
</evidence>
<dbReference type="Pfam" id="PF00069">
    <property type="entry name" value="Pkinase"/>
    <property type="match status" value="1"/>
</dbReference>
<evidence type="ECO:0000256" key="1">
    <source>
        <dbReference type="ARBA" id="ARBA00001946"/>
    </source>
</evidence>
<evidence type="ECO:0000256" key="5">
    <source>
        <dbReference type="ARBA" id="ARBA00022490"/>
    </source>
</evidence>
<keyword evidence="11" id="KW-0175">Coiled coil</keyword>
<evidence type="ECO:0000256" key="11">
    <source>
        <dbReference type="ARBA" id="ARBA00023054"/>
    </source>
</evidence>
<feature type="compositionally biased region" description="Low complexity" evidence="15">
    <location>
        <begin position="1655"/>
        <end position="1667"/>
    </location>
</feature>
<evidence type="ECO:0000313" key="17">
    <source>
        <dbReference type="EMBL" id="CAL1280791.1"/>
    </source>
</evidence>
<keyword evidence="9" id="KW-0418">Kinase</keyword>
<evidence type="ECO:0000256" key="10">
    <source>
        <dbReference type="ARBA" id="ARBA00022840"/>
    </source>
</evidence>
<dbReference type="GO" id="GO:0071474">
    <property type="term" value="P:cellular hyperosmotic response"/>
    <property type="evidence" value="ECO:0007669"/>
    <property type="project" value="UniProtKB-ARBA"/>
</dbReference>
<dbReference type="GO" id="GO:0005737">
    <property type="term" value="C:cytoplasm"/>
    <property type="evidence" value="ECO:0007669"/>
    <property type="project" value="UniProtKB-SubCell"/>
</dbReference>
<feature type="region of interest" description="Disordered" evidence="15">
    <location>
        <begin position="1477"/>
        <end position="1596"/>
    </location>
</feature>
<evidence type="ECO:0000256" key="13">
    <source>
        <dbReference type="ARBA" id="ARBA00048679"/>
    </source>
</evidence>
<feature type="compositionally biased region" description="Polar residues" evidence="15">
    <location>
        <begin position="1"/>
        <end position="21"/>
    </location>
</feature>
<feature type="region of interest" description="Disordered" evidence="15">
    <location>
        <begin position="937"/>
        <end position="959"/>
    </location>
</feature>
<feature type="compositionally biased region" description="Polar residues" evidence="15">
    <location>
        <begin position="1559"/>
        <end position="1596"/>
    </location>
</feature>